<keyword evidence="5" id="KW-0175">Coiled coil</keyword>
<evidence type="ECO:0000256" key="3">
    <source>
        <dbReference type="ARBA" id="ARBA00023136"/>
    </source>
</evidence>
<keyword evidence="4" id="KW-0406">Ion transport</keyword>
<dbReference type="AlphaFoldDB" id="A0A0R3TAN6"/>
<organism evidence="9">
    <name type="scientific">Rodentolepis nana</name>
    <name type="common">Dwarf tapeworm</name>
    <name type="synonym">Hymenolepis nana</name>
    <dbReference type="NCBI Taxonomy" id="102285"/>
    <lineage>
        <taxon>Eukaryota</taxon>
        <taxon>Metazoa</taxon>
        <taxon>Spiralia</taxon>
        <taxon>Lophotrochozoa</taxon>
        <taxon>Platyhelminthes</taxon>
        <taxon>Cestoda</taxon>
        <taxon>Eucestoda</taxon>
        <taxon>Cyclophyllidea</taxon>
        <taxon>Hymenolepididae</taxon>
        <taxon>Rodentolepis</taxon>
    </lineage>
</organism>
<reference evidence="9" key="1">
    <citation type="submission" date="2017-02" db="UniProtKB">
        <authorList>
            <consortium name="WormBaseParasite"/>
        </authorList>
    </citation>
    <scope>IDENTIFICATION</scope>
</reference>
<keyword evidence="4" id="KW-0813">Transport</keyword>
<keyword evidence="2 4" id="KW-1133">Transmembrane helix</keyword>
<dbReference type="InterPro" id="IPR007274">
    <property type="entry name" value="Cop_transporter"/>
</dbReference>
<feature type="compositionally biased region" description="Polar residues" evidence="6">
    <location>
        <begin position="22"/>
        <end position="39"/>
    </location>
</feature>
<evidence type="ECO:0000256" key="5">
    <source>
        <dbReference type="SAM" id="Coils"/>
    </source>
</evidence>
<feature type="coiled-coil region" evidence="5">
    <location>
        <begin position="93"/>
        <end position="159"/>
    </location>
</feature>
<dbReference type="OrthoDB" id="161814at2759"/>
<comment type="subcellular location">
    <subcellularLocation>
        <location evidence="4">Membrane</location>
        <topology evidence="4">Multi-pass membrane protein</topology>
    </subcellularLocation>
</comment>
<feature type="transmembrane region" description="Helical" evidence="4">
    <location>
        <begin position="266"/>
        <end position="286"/>
    </location>
</feature>
<keyword evidence="4" id="KW-0187">Copper transport</keyword>
<evidence type="ECO:0000256" key="1">
    <source>
        <dbReference type="ARBA" id="ARBA00022692"/>
    </source>
</evidence>
<proteinExistence type="inferred from homology"/>
<keyword evidence="3 4" id="KW-0472">Membrane</keyword>
<dbReference type="Proteomes" id="UP000278807">
    <property type="component" value="Unassembled WGS sequence"/>
</dbReference>
<dbReference type="PANTHER" id="PTHR12483:SF115">
    <property type="entry name" value="COPPER TRANSPORT PROTEIN"/>
    <property type="match status" value="1"/>
</dbReference>
<accession>A0A0R3TAN6</accession>
<keyword evidence="8" id="KW-1185">Reference proteome</keyword>
<dbReference type="GO" id="GO:0016020">
    <property type="term" value="C:membrane"/>
    <property type="evidence" value="ECO:0007669"/>
    <property type="project" value="UniProtKB-SubCell"/>
</dbReference>
<feature type="transmembrane region" description="Helical" evidence="4">
    <location>
        <begin position="312"/>
        <end position="332"/>
    </location>
</feature>
<name>A0A0R3TAN6_RODNA</name>
<dbReference type="EMBL" id="UZAE01002706">
    <property type="protein sequence ID" value="VDN99982.1"/>
    <property type="molecule type" value="Genomic_DNA"/>
</dbReference>
<keyword evidence="1 4" id="KW-0812">Transmembrane</keyword>
<evidence type="ECO:0000313" key="7">
    <source>
        <dbReference type="EMBL" id="VDN99982.1"/>
    </source>
</evidence>
<sequence length="476" mass="54254">MDQIASLESDNQRLKCHLENAQAESTATGTEKETASVSELVTGRGDKETQSKRPPSLPIKLNFFRFFLLFGSFLRDSCCRGRVLGRAGDLQLIRLLKSGIINLSREIKEVREDILFLEASIDALLAKSPRRMSYLSSEQTTLEEQLAVCERKLEELSIEMGTTQKIESPQEPNMPLHLGPCEGLESIATANKGDSEKLDSLLALEQFRSLLYERNHLRARLIELRAGFEAISNKDEEELVYGPLPKEPFEKMYPQFARPKSAIKSMLVRLNIVTIILYALKLSMFFNADLPFHLLFEAWYIDTVASTFCFPYYRLVELVGACVGIFLLAIIYEAMKGFRDRLLVQNLSSFPILNRANVAIRDNSVESPESGEQVNFENPVVPLVQKHQFVWRSYFSLEHILQTILHGVQLFISYLLMLVFMTYNAKICRDGRTGVLSLIDYSFTPPRLFFHVSFLSASRHNLLYQLIVSLCLVILQ</sequence>
<feature type="region of interest" description="Disordered" evidence="6">
    <location>
        <begin position="19"/>
        <end position="54"/>
    </location>
</feature>
<gene>
    <name evidence="7" type="ORF">HNAJ_LOCUS4123</name>
</gene>
<feature type="transmembrane region" description="Helical" evidence="4">
    <location>
        <begin position="400"/>
        <end position="423"/>
    </location>
</feature>
<dbReference type="PANTHER" id="PTHR12483">
    <property type="entry name" value="SOLUTE CARRIER FAMILY 31 COPPER TRANSPORTERS"/>
    <property type="match status" value="1"/>
</dbReference>
<evidence type="ECO:0000313" key="9">
    <source>
        <dbReference type="WBParaSite" id="HNAJ_0000412501-mRNA-1"/>
    </source>
</evidence>
<dbReference type="Pfam" id="PF04145">
    <property type="entry name" value="Ctr"/>
    <property type="match status" value="1"/>
</dbReference>
<dbReference type="STRING" id="102285.A0A0R3TAN6"/>
<reference evidence="7 8" key="2">
    <citation type="submission" date="2018-11" db="EMBL/GenBank/DDBJ databases">
        <authorList>
            <consortium name="Pathogen Informatics"/>
        </authorList>
    </citation>
    <scope>NUCLEOTIDE SEQUENCE [LARGE SCALE GENOMIC DNA]</scope>
</reference>
<evidence type="ECO:0000256" key="2">
    <source>
        <dbReference type="ARBA" id="ARBA00022989"/>
    </source>
</evidence>
<keyword evidence="4" id="KW-0186">Copper</keyword>
<evidence type="ECO:0000256" key="6">
    <source>
        <dbReference type="SAM" id="MobiDB-lite"/>
    </source>
</evidence>
<dbReference type="GO" id="GO:0005375">
    <property type="term" value="F:copper ion transmembrane transporter activity"/>
    <property type="evidence" value="ECO:0007669"/>
    <property type="project" value="UniProtKB-UniRule"/>
</dbReference>
<protein>
    <recommendedName>
        <fullName evidence="4">Copper transport protein</fullName>
    </recommendedName>
</protein>
<dbReference type="WBParaSite" id="HNAJ_0000412501-mRNA-1">
    <property type="protein sequence ID" value="HNAJ_0000412501-mRNA-1"/>
    <property type="gene ID" value="HNAJ_0000412501"/>
</dbReference>
<comment type="similarity">
    <text evidence="4">Belongs to the copper transporter (Ctr) (TC 1.A.56) family. SLC31A subfamily.</text>
</comment>
<evidence type="ECO:0000256" key="4">
    <source>
        <dbReference type="RuleBase" id="RU367022"/>
    </source>
</evidence>
<evidence type="ECO:0000313" key="8">
    <source>
        <dbReference type="Proteomes" id="UP000278807"/>
    </source>
</evidence>